<keyword evidence="4" id="KW-1185">Reference proteome</keyword>
<evidence type="ECO:0000256" key="2">
    <source>
        <dbReference type="SAM" id="Phobius"/>
    </source>
</evidence>
<feature type="transmembrane region" description="Helical" evidence="2">
    <location>
        <begin position="12"/>
        <end position="34"/>
    </location>
</feature>
<proteinExistence type="predicted"/>
<name>A0ABW6X394_9ACTN</name>
<dbReference type="NCBIfam" id="NF041681">
    <property type="entry name" value="HGxxPAAW"/>
    <property type="match status" value="1"/>
</dbReference>
<feature type="region of interest" description="Disordered" evidence="1">
    <location>
        <begin position="66"/>
        <end position="89"/>
    </location>
</feature>
<evidence type="ECO:0000256" key="1">
    <source>
        <dbReference type="SAM" id="MobiDB-lite"/>
    </source>
</evidence>
<dbReference type="RefSeq" id="WP_387899943.1">
    <property type="nucleotide sequence ID" value="NZ_JBIBEG010000002.1"/>
</dbReference>
<dbReference type="Proteomes" id="UP001602322">
    <property type="component" value="Unassembled WGS sequence"/>
</dbReference>
<gene>
    <name evidence="3" type="ORF">ACFY8O_07880</name>
</gene>
<evidence type="ECO:0000313" key="3">
    <source>
        <dbReference type="EMBL" id="MFF5895830.1"/>
    </source>
</evidence>
<keyword evidence="2" id="KW-0812">Transmembrane</keyword>
<sequence length="128" mass="12579">MSVHGDHDLGHTVAGWTGTAIGTLGSAVLGAAVVTASAALLWLGAAIVVLAALTCWILHLAGWGKATGPRPAGRQGLRTRDAGARRGHPGCLGCRLAGRSGAPAAEPRPGARAALARVAGGGAEPVAR</sequence>
<evidence type="ECO:0000313" key="4">
    <source>
        <dbReference type="Proteomes" id="UP001602322"/>
    </source>
</evidence>
<dbReference type="EMBL" id="JBIBEG010000002">
    <property type="protein sequence ID" value="MFF5895830.1"/>
    <property type="molecule type" value="Genomic_DNA"/>
</dbReference>
<keyword evidence="2" id="KW-1133">Transmembrane helix</keyword>
<protein>
    <submittedName>
        <fullName evidence="3">HGxxPAAW family protein</fullName>
    </submittedName>
</protein>
<organism evidence="3 4">
    <name type="scientific">Streptomyces argenteolus</name>
    <dbReference type="NCBI Taxonomy" id="67274"/>
    <lineage>
        <taxon>Bacteria</taxon>
        <taxon>Bacillati</taxon>
        <taxon>Actinomycetota</taxon>
        <taxon>Actinomycetes</taxon>
        <taxon>Kitasatosporales</taxon>
        <taxon>Streptomycetaceae</taxon>
        <taxon>Streptomyces</taxon>
    </lineage>
</organism>
<accession>A0ABW6X394</accession>
<feature type="transmembrane region" description="Helical" evidence="2">
    <location>
        <begin position="40"/>
        <end position="61"/>
    </location>
</feature>
<reference evidence="3 4" key="1">
    <citation type="submission" date="2024-10" db="EMBL/GenBank/DDBJ databases">
        <title>The Natural Products Discovery Center: Release of the First 8490 Sequenced Strains for Exploring Actinobacteria Biosynthetic Diversity.</title>
        <authorList>
            <person name="Kalkreuter E."/>
            <person name="Kautsar S.A."/>
            <person name="Yang D."/>
            <person name="Bader C.D."/>
            <person name="Teijaro C.N."/>
            <person name="Fluegel L."/>
            <person name="Davis C.M."/>
            <person name="Simpson J.R."/>
            <person name="Lauterbach L."/>
            <person name="Steele A.D."/>
            <person name="Gui C."/>
            <person name="Meng S."/>
            <person name="Li G."/>
            <person name="Viehrig K."/>
            <person name="Ye F."/>
            <person name="Su P."/>
            <person name="Kiefer A.F."/>
            <person name="Nichols A."/>
            <person name="Cepeda A.J."/>
            <person name="Yan W."/>
            <person name="Fan B."/>
            <person name="Jiang Y."/>
            <person name="Adhikari A."/>
            <person name="Zheng C.-J."/>
            <person name="Schuster L."/>
            <person name="Cowan T.M."/>
            <person name="Smanski M.J."/>
            <person name="Chevrette M.G."/>
            <person name="De Carvalho L.P.S."/>
            <person name="Shen B."/>
        </authorList>
    </citation>
    <scope>NUCLEOTIDE SEQUENCE [LARGE SCALE GENOMIC DNA]</scope>
    <source>
        <strain evidence="3 4">NPDC012540</strain>
    </source>
</reference>
<comment type="caution">
    <text evidence="3">The sequence shown here is derived from an EMBL/GenBank/DDBJ whole genome shotgun (WGS) entry which is preliminary data.</text>
</comment>
<keyword evidence="2" id="KW-0472">Membrane</keyword>